<protein>
    <submittedName>
        <fullName evidence="2">Uncharacterized protein</fullName>
    </submittedName>
</protein>
<gene>
    <name evidence="2" type="ORF">FRD01_22155</name>
</gene>
<dbReference type="OrthoDB" id="434800at2"/>
<accession>A0A5B8XXF8</accession>
<dbReference type="EMBL" id="CP042467">
    <property type="protein sequence ID" value="QED29887.1"/>
    <property type="molecule type" value="Genomic_DNA"/>
</dbReference>
<evidence type="ECO:0000313" key="3">
    <source>
        <dbReference type="Proteomes" id="UP000321595"/>
    </source>
</evidence>
<organism evidence="2 3">
    <name type="scientific">Microvenator marinus</name>
    <dbReference type="NCBI Taxonomy" id="2600177"/>
    <lineage>
        <taxon>Bacteria</taxon>
        <taxon>Deltaproteobacteria</taxon>
        <taxon>Bradymonadales</taxon>
        <taxon>Microvenatoraceae</taxon>
        <taxon>Microvenator</taxon>
    </lineage>
</organism>
<dbReference type="KEGG" id="bbae:FRD01_22155"/>
<evidence type="ECO:0000313" key="2">
    <source>
        <dbReference type="EMBL" id="QED29887.1"/>
    </source>
</evidence>
<proteinExistence type="predicted"/>
<sequence length="324" mass="36036">MKKHTILFSCWPVLLASFSLWGCNKSHPVEPYSLAKNESIITLKSVSPSKAIFRISHSGSKEIDWNLNLNDSNGGTGWGGEQLYALDDGSFVYCGIAFDPGILRACWTIRGSVATRLKSPVLEEKPTLQDWSGRSIGFGSDGSWWLWRDDELTFSKAHDEPALPLTLPFSPPYKRVAYSAATKRFAVVHGEGPQSQLEVVGADMKSIDAHKLSSSYVSPLWTQDGTTLGFVENHELWLWKPGSKALKLTERTKGPDGRDEEIRMVGFSPDGTQALVRSSRFQPMDHNPMAGVYNPVFESFAVDVSSRTWKRLPQTGDVALWLKK</sequence>
<dbReference type="SUPFAM" id="SSF82171">
    <property type="entry name" value="DPP6 N-terminal domain-like"/>
    <property type="match status" value="1"/>
</dbReference>
<dbReference type="RefSeq" id="WP_146963120.1">
    <property type="nucleotide sequence ID" value="NZ_CP042467.1"/>
</dbReference>
<keyword evidence="3" id="KW-1185">Reference proteome</keyword>
<feature type="chain" id="PRO_5022813425" evidence="1">
    <location>
        <begin position="23"/>
        <end position="324"/>
    </location>
</feature>
<dbReference type="Proteomes" id="UP000321595">
    <property type="component" value="Chromosome"/>
</dbReference>
<feature type="signal peptide" evidence="1">
    <location>
        <begin position="1"/>
        <end position="22"/>
    </location>
</feature>
<reference evidence="2 3" key="1">
    <citation type="submission" date="2019-08" db="EMBL/GenBank/DDBJ databases">
        <authorList>
            <person name="Liang Q."/>
        </authorList>
    </citation>
    <scope>NUCLEOTIDE SEQUENCE [LARGE SCALE GENOMIC DNA]</scope>
    <source>
        <strain evidence="2 3">V1718</strain>
    </source>
</reference>
<keyword evidence="1" id="KW-0732">Signal</keyword>
<evidence type="ECO:0000256" key="1">
    <source>
        <dbReference type="SAM" id="SignalP"/>
    </source>
</evidence>
<dbReference type="AlphaFoldDB" id="A0A5B8XXF8"/>
<name>A0A5B8XXF8_9DELT</name>